<comment type="subcellular location">
    <subcellularLocation>
        <location evidence="1">Nucleus</location>
    </subcellularLocation>
</comment>
<dbReference type="GO" id="GO:0003677">
    <property type="term" value="F:DNA binding"/>
    <property type="evidence" value="ECO:0007669"/>
    <property type="project" value="UniProtKB-KW"/>
</dbReference>
<evidence type="ECO:0000259" key="8">
    <source>
        <dbReference type="PROSITE" id="PS50048"/>
    </source>
</evidence>
<accession>A0A1W5D8M9</accession>
<dbReference type="GO" id="GO:0000981">
    <property type="term" value="F:DNA-binding transcription factor activity, RNA polymerase II-specific"/>
    <property type="evidence" value="ECO:0007669"/>
    <property type="project" value="InterPro"/>
</dbReference>
<keyword evidence="3" id="KW-0805">Transcription regulation</keyword>
<dbReference type="GO" id="GO:0008270">
    <property type="term" value="F:zinc ion binding"/>
    <property type="evidence" value="ECO:0007669"/>
    <property type="project" value="InterPro"/>
</dbReference>
<dbReference type="PROSITE" id="PS00463">
    <property type="entry name" value="ZN2_CY6_FUNGAL_1"/>
    <property type="match status" value="1"/>
</dbReference>
<dbReference type="GO" id="GO:0005634">
    <property type="term" value="C:nucleus"/>
    <property type="evidence" value="ECO:0007669"/>
    <property type="project" value="UniProtKB-SubCell"/>
</dbReference>
<dbReference type="SMART" id="SM00066">
    <property type="entry name" value="GAL4"/>
    <property type="match status" value="1"/>
</dbReference>
<dbReference type="GO" id="GO:0006351">
    <property type="term" value="P:DNA-templated transcription"/>
    <property type="evidence" value="ECO:0007669"/>
    <property type="project" value="InterPro"/>
</dbReference>
<dbReference type="CDD" id="cd00067">
    <property type="entry name" value="GAL4"/>
    <property type="match status" value="1"/>
</dbReference>
<dbReference type="Gene3D" id="4.10.240.10">
    <property type="entry name" value="Zn(2)-C6 fungal-type DNA-binding domain"/>
    <property type="match status" value="1"/>
</dbReference>
<dbReference type="CDD" id="cd12148">
    <property type="entry name" value="fungal_TF_MHR"/>
    <property type="match status" value="1"/>
</dbReference>
<dbReference type="InterPro" id="IPR001138">
    <property type="entry name" value="Zn2Cys6_DnaBD"/>
</dbReference>
<evidence type="ECO:0000313" key="9">
    <source>
        <dbReference type="EMBL" id="SLM39497.1"/>
    </source>
</evidence>
<organism evidence="9 10">
    <name type="scientific">Lasallia pustulata</name>
    <dbReference type="NCBI Taxonomy" id="136370"/>
    <lineage>
        <taxon>Eukaryota</taxon>
        <taxon>Fungi</taxon>
        <taxon>Dikarya</taxon>
        <taxon>Ascomycota</taxon>
        <taxon>Pezizomycotina</taxon>
        <taxon>Lecanoromycetes</taxon>
        <taxon>OSLEUM clade</taxon>
        <taxon>Umbilicariomycetidae</taxon>
        <taxon>Umbilicariales</taxon>
        <taxon>Umbilicariaceae</taxon>
        <taxon>Lasallia</taxon>
    </lineage>
</organism>
<dbReference type="PROSITE" id="PS50048">
    <property type="entry name" value="ZN2_CY6_FUNGAL_2"/>
    <property type="match status" value="1"/>
</dbReference>
<reference evidence="10" key="1">
    <citation type="submission" date="2017-03" db="EMBL/GenBank/DDBJ databases">
        <authorList>
            <person name="Sharma R."/>
            <person name="Thines M."/>
        </authorList>
    </citation>
    <scope>NUCLEOTIDE SEQUENCE [LARGE SCALE GENOMIC DNA]</scope>
</reference>
<dbReference type="InterPro" id="IPR050815">
    <property type="entry name" value="TF_fung"/>
</dbReference>
<keyword evidence="4" id="KW-0238">DNA-binding</keyword>
<dbReference type="PANTHER" id="PTHR47338">
    <property type="entry name" value="ZN(II)2CYS6 TRANSCRIPTION FACTOR (EUROFUNG)-RELATED"/>
    <property type="match status" value="1"/>
</dbReference>
<evidence type="ECO:0000256" key="4">
    <source>
        <dbReference type="ARBA" id="ARBA00023125"/>
    </source>
</evidence>
<protein>
    <submittedName>
        <fullName evidence="9">Citrinin biosynthesis transcriptional activator</fullName>
    </submittedName>
</protein>
<evidence type="ECO:0000256" key="3">
    <source>
        <dbReference type="ARBA" id="ARBA00023015"/>
    </source>
</evidence>
<evidence type="ECO:0000256" key="7">
    <source>
        <dbReference type="SAM" id="MobiDB-lite"/>
    </source>
</evidence>
<dbReference type="Pfam" id="PF00172">
    <property type="entry name" value="Zn_clus"/>
    <property type="match status" value="1"/>
</dbReference>
<evidence type="ECO:0000256" key="2">
    <source>
        <dbReference type="ARBA" id="ARBA00022723"/>
    </source>
</evidence>
<evidence type="ECO:0000313" key="10">
    <source>
        <dbReference type="Proteomes" id="UP000192927"/>
    </source>
</evidence>
<dbReference type="Pfam" id="PF04082">
    <property type="entry name" value="Fungal_trans"/>
    <property type="match status" value="1"/>
</dbReference>
<evidence type="ECO:0000256" key="1">
    <source>
        <dbReference type="ARBA" id="ARBA00004123"/>
    </source>
</evidence>
<keyword evidence="10" id="KW-1185">Reference proteome</keyword>
<dbReference type="EMBL" id="FWEW01003509">
    <property type="protein sequence ID" value="SLM39497.1"/>
    <property type="molecule type" value="Genomic_DNA"/>
</dbReference>
<keyword evidence="6" id="KW-0539">Nucleus</keyword>
<dbReference type="PANTHER" id="PTHR47338:SF3">
    <property type="entry name" value="C6 FINGER DOMAIN TRANSCRIPTION FACTOR DBAA-RELATED"/>
    <property type="match status" value="1"/>
</dbReference>
<dbReference type="SMART" id="SM00906">
    <property type="entry name" value="Fungal_trans"/>
    <property type="match status" value="1"/>
</dbReference>
<proteinExistence type="predicted"/>
<dbReference type="SUPFAM" id="SSF57701">
    <property type="entry name" value="Zn2/Cys6 DNA-binding domain"/>
    <property type="match status" value="1"/>
</dbReference>
<evidence type="ECO:0000256" key="6">
    <source>
        <dbReference type="ARBA" id="ARBA00023242"/>
    </source>
</evidence>
<feature type="domain" description="Zn(2)-C6 fungal-type" evidence="8">
    <location>
        <begin position="22"/>
        <end position="52"/>
    </location>
</feature>
<dbReference type="InterPro" id="IPR036864">
    <property type="entry name" value="Zn2-C6_fun-type_DNA-bd_sf"/>
</dbReference>
<feature type="region of interest" description="Disordered" evidence="7">
    <location>
        <begin position="1"/>
        <end position="22"/>
    </location>
</feature>
<sequence length="545" mass="62765">MSSLTSSDKASPPQSRQKPGSACEECRRRKLRCDRQQPRCRFCSESSVVCTFTSSRPPRGPKKGHLKVLQARIAALEGRLNQQQNDERFVDLADETVANGIEIEDETHIPVSIHSDDAETPPQDPLPGMKTVDASVSLPETCISDIMQADLDQLYFDRVHSFAPFLHQRRYHSWNRQPAKTEFRTCLQFAMWTLAASVSAQFQNIGDPLHRDTRQKLEALELKDTSIESIDIEQVQAWILLAIYEFMRTDYRRGWMSAGRAFRLIQLMRLHEIDAPNCIPMQIDWIEIEERRRTFWMAYSLDRFISIRNEWPLTLSDSVIMIRLPAPEVEFQSGQPILMGFLSEAITANDQSAMSPFTECTILATISGRALSHRHQSLVENIYVDASQDFWERHQWINATLTDRMQIMSHKYPPALQHVDSMLLFTSMMAQAAVLYLYKIMMRVTPATEENQAVMMEYQTRSLIAAQEIANLSKILPQLSRFKVHPFTPIPLSLCAEFFTSYRDLDDSVYVQLHDILEALRSLRRFNNLAQCILHLFELESVEGL</sequence>
<feature type="compositionally biased region" description="Polar residues" evidence="7">
    <location>
        <begin position="1"/>
        <end position="18"/>
    </location>
</feature>
<keyword evidence="5" id="KW-0804">Transcription</keyword>
<dbReference type="AlphaFoldDB" id="A0A1W5D8M9"/>
<evidence type="ECO:0000256" key="5">
    <source>
        <dbReference type="ARBA" id="ARBA00023163"/>
    </source>
</evidence>
<dbReference type="InterPro" id="IPR007219">
    <property type="entry name" value="XnlR_reg_dom"/>
</dbReference>
<dbReference type="Proteomes" id="UP000192927">
    <property type="component" value="Unassembled WGS sequence"/>
</dbReference>
<keyword evidence="2" id="KW-0479">Metal-binding</keyword>
<name>A0A1W5D8M9_9LECA</name>